<dbReference type="RefSeq" id="WP_260725572.1">
    <property type="nucleotide sequence ID" value="NZ_BAAABS010000068.1"/>
</dbReference>
<reference evidence="2" key="1">
    <citation type="submission" date="2021-04" db="EMBL/GenBank/DDBJ databases">
        <title>Biosynthetic gene clusters of Dactylosporangioum roseum.</title>
        <authorList>
            <person name="Hartkoorn R.C."/>
            <person name="Beaudoing E."/>
            <person name="Hot D."/>
            <person name="Moureu S."/>
        </authorList>
    </citation>
    <scope>NUCLEOTIDE SEQUENCE</scope>
    <source>
        <strain evidence="2">NRRL B-16295</strain>
    </source>
</reference>
<proteinExistence type="predicted"/>
<protein>
    <recommendedName>
        <fullName evidence="4">ABC transporter permease</fullName>
    </recommendedName>
</protein>
<evidence type="ECO:0000256" key="1">
    <source>
        <dbReference type="SAM" id="Phobius"/>
    </source>
</evidence>
<dbReference type="EMBL" id="CP073721">
    <property type="protein sequence ID" value="UWZ36248.1"/>
    <property type="molecule type" value="Genomic_DNA"/>
</dbReference>
<accession>A0ABY5Z2J2</accession>
<feature type="transmembrane region" description="Helical" evidence="1">
    <location>
        <begin position="254"/>
        <end position="275"/>
    </location>
</feature>
<keyword evidence="1" id="KW-0472">Membrane</keyword>
<gene>
    <name evidence="2" type="ORF">Drose_35225</name>
</gene>
<feature type="transmembrane region" description="Helical" evidence="1">
    <location>
        <begin position="482"/>
        <end position="501"/>
    </location>
</feature>
<evidence type="ECO:0000313" key="3">
    <source>
        <dbReference type="Proteomes" id="UP001058271"/>
    </source>
</evidence>
<feature type="transmembrane region" description="Helical" evidence="1">
    <location>
        <begin position="147"/>
        <end position="169"/>
    </location>
</feature>
<feature type="transmembrane region" description="Helical" evidence="1">
    <location>
        <begin position="329"/>
        <end position="357"/>
    </location>
</feature>
<sequence length="506" mass="52616">MTALWGLALADFRERVRRPAYALMLLSAIGLGWLAVPARDAHWVVLDAGGYRGVYTSAYVGLVTALTSALWLTFVGFYLARDAVTRDERTGVGRLLAATPLRSGVYMAGKFLSNLLLLGSMAAVLAATALALQLLRGESRAVDPAGLLTPFVLLSLPMLAVTAAAAILFETTPVLRGGFGNVLWCFVWMAGALAGQSPDAPLGGIGMAHVTASMAADLAGRSPAPEAPGLGLMLVDTPLRTFEWSGLPLTAPFVGGRLALTALAVGLALLPALWFHRFDRPAASGRSVQSGPEPRTVYRGLPRTVPSSGVTGVRLFQGELQILLQGTPLWWWLGAGLLAVASVAVPPGLMLAAVWIWPVLLWSRLGTQHTTSGVAAILAACPATRGRLLAEWAAGVALAALTGAGAAVRMAVVGDAAGLLAWAGGALFIPALALTLGTVTGTPRVFQAVYTILWYLMINNLSALDVMDALRDHGEPRGPSPVVVAGLGLAGVAVSFAVAALRHARR</sequence>
<keyword evidence="3" id="KW-1185">Reference proteome</keyword>
<feature type="transmembrane region" description="Helical" evidence="1">
    <location>
        <begin position="20"/>
        <end position="38"/>
    </location>
</feature>
<feature type="transmembrane region" description="Helical" evidence="1">
    <location>
        <begin position="452"/>
        <end position="470"/>
    </location>
</feature>
<keyword evidence="1" id="KW-0812">Transmembrane</keyword>
<evidence type="ECO:0000313" key="2">
    <source>
        <dbReference type="EMBL" id="UWZ36248.1"/>
    </source>
</evidence>
<feature type="transmembrane region" description="Helical" evidence="1">
    <location>
        <begin position="392"/>
        <end position="412"/>
    </location>
</feature>
<feature type="transmembrane region" description="Helical" evidence="1">
    <location>
        <begin position="115"/>
        <end position="135"/>
    </location>
</feature>
<evidence type="ECO:0008006" key="4">
    <source>
        <dbReference type="Google" id="ProtNLM"/>
    </source>
</evidence>
<dbReference type="Proteomes" id="UP001058271">
    <property type="component" value="Chromosome"/>
</dbReference>
<feature type="transmembrane region" description="Helical" evidence="1">
    <location>
        <begin position="419"/>
        <end position="440"/>
    </location>
</feature>
<organism evidence="2 3">
    <name type="scientific">Dactylosporangium roseum</name>
    <dbReference type="NCBI Taxonomy" id="47989"/>
    <lineage>
        <taxon>Bacteria</taxon>
        <taxon>Bacillati</taxon>
        <taxon>Actinomycetota</taxon>
        <taxon>Actinomycetes</taxon>
        <taxon>Micromonosporales</taxon>
        <taxon>Micromonosporaceae</taxon>
        <taxon>Dactylosporangium</taxon>
    </lineage>
</organism>
<name>A0ABY5Z2J2_9ACTN</name>
<keyword evidence="1" id="KW-1133">Transmembrane helix</keyword>
<feature type="transmembrane region" description="Helical" evidence="1">
    <location>
        <begin position="58"/>
        <end position="80"/>
    </location>
</feature>